<evidence type="ECO:0000256" key="1">
    <source>
        <dbReference type="SAM" id="MobiDB-lite"/>
    </source>
</evidence>
<feature type="region of interest" description="Disordered" evidence="1">
    <location>
        <begin position="41"/>
        <end position="67"/>
    </location>
</feature>
<comment type="caution">
    <text evidence="2">The sequence shown here is derived from an EMBL/GenBank/DDBJ whole genome shotgun (WGS) entry which is preliminary data.</text>
</comment>
<sequence>MAALTGAVDGVGTSDPRYAVAGMAERRADFQRWADARDARRSLVKRDIGRPRPAGAQPDADKPAGIDSVAGRMMAPRAKALHVAPALRPTPGETAGGGGTPLDAQAFAEARDAARALFAPPGETSRPSNDRSGLLDRAIDRWAEMRDKSRMAETALGKARRAIPDDWQRRAKAAIPALSEPKGYAERTRELLTVAVGSIDQLTELADKMRDVRELKAADEAHDDARRERALAKLQAKRREEV</sequence>
<dbReference type="AlphaFoldDB" id="A0A7X5Y4J4"/>
<feature type="compositionally biased region" description="Basic and acidic residues" evidence="1">
    <location>
        <begin position="41"/>
        <end position="50"/>
    </location>
</feature>
<dbReference type="EMBL" id="JAATJB010000014">
    <property type="protein sequence ID" value="NJB99336.1"/>
    <property type="molecule type" value="Genomic_DNA"/>
</dbReference>
<proteinExistence type="predicted"/>
<dbReference type="Proteomes" id="UP000531251">
    <property type="component" value="Unassembled WGS sequence"/>
</dbReference>
<dbReference type="RefSeq" id="WP_125974809.1">
    <property type="nucleotide sequence ID" value="NZ_BAAADY010000016.1"/>
</dbReference>
<protein>
    <submittedName>
        <fullName evidence="2">Uncharacterized protein</fullName>
    </submittedName>
</protein>
<keyword evidence="3" id="KW-1185">Reference proteome</keyword>
<organism evidence="2 3">
    <name type="scientific">Sphingomonas trueperi</name>
    <dbReference type="NCBI Taxonomy" id="53317"/>
    <lineage>
        <taxon>Bacteria</taxon>
        <taxon>Pseudomonadati</taxon>
        <taxon>Pseudomonadota</taxon>
        <taxon>Alphaproteobacteria</taxon>
        <taxon>Sphingomonadales</taxon>
        <taxon>Sphingomonadaceae</taxon>
        <taxon>Sphingomonas</taxon>
    </lineage>
</organism>
<reference evidence="2 3" key="1">
    <citation type="submission" date="2020-03" db="EMBL/GenBank/DDBJ databases">
        <title>Genomic Encyclopedia of Type Strains, Phase IV (KMG-IV): sequencing the most valuable type-strain genomes for metagenomic binning, comparative biology and taxonomic classification.</title>
        <authorList>
            <person name="Goeker M."/>
        </authorList>
    </citation>
    <scope>NUCLEOTIDE SEQUENCE [LARGE SCALE GENOMIC DNA]</scope>
    <source>
        <strain evidence="2 3">DSM 7225</strain>
    </source>
</reference>
<name>A0A7X5Y4J4_9SPHN</name>
<gene>
    <name evidence="2" type="ORF">GGR89_003677</name>
</gene>
<accession>A0A7X5Y4J4</accession>
<feature type="region of interest" description="Disordered" evidence="1">
    <location>
        <begin position="218"/>
        <end position="242"/>
    </location>
</feature>
<evidence type="ECO:0000313" key="2">
    <source>
        <dbReference type="EMBL" id="NJB99336.1"/>
    </source>
</evidence>
<evidence type="ECO:0000313" key="3">
    <source>
        <dbReference type="Proteomes" id="UP000531251"/>
    </source>
</evidence>